<dbReference type="InterPro" id="IPR002810">
    <property type="entry name" value="NfeD-like_C"/>
</dbReference>
<feature type="signal peptide" evidence="7">
    <location>
        <begin position="1"/>
        <end position="26"/>
    </location>
</feature>
<evidence type="ECO:0000256" key="1">
    <source>
        <dbReference type="ARBA" id="ARBA00004141"/>
    </source>
</evidence>
<feature type="compositionally biased region" description="Gly residues" evidence="5">
    <location>
        <begin position="137"/>
        <end position="147"/>
    </location>
</feature>
<keyword evidence="7" id="KW-0732">Signal</keyword>
<feature type="region of interest" description="Disordered" evidence="5">
    <location>
        <begin position="133"/>
        <end position="177"/>
    </location>
</feature>
<dbReference type="SUPFAM" id="SSF52096">
    <property type="entry name" value="ClpP/crotonase"/>
    <property type="match status" value="1"/>
</dbReference>
<dbReference type="Pfam" id="PF24961">
    <property type="entry name" value="NfeD_membrane"/>
    <property type="match status" value="1"/>
</dbReference>
<dbReference type="Proteomes" id="UP000316291">
    <property type="component" value="Unassembled WGS sequence"/>
</dbReference>
<evidence type="ECO:0000256" key="3">
    <source>
        <dbReference type="ARBA" id="ARBA00022989"/>
    </source>
</evidence>
<keyword evidence="12" id="KW-1185">Reference proteome</keyword>
<dbReference type="AlphaFoldDB" id="A0A562RPH6"/>
<feature type="domain" description="NfeD-like C-terminal" evidence="8">
    <location>
        <begin position="412"/>
        <end position="466"/>
    </location>
</feature>
<keyword evidence="4 6" id="KW-0472">Membrane</keyword>
<keyword evidence="2 6" id="KW-0812">Transmembrane</keyword>
<dbReference type="OrthoDB" id="5289056at2"/>
<dbReference type="RefSeq" id="WP_018642428.1">
    <property type="nucleotide sequence ID" value="NZ_VLLA01000007.1"/>
</dbReference>
<dbReference type="Gene3D" id="3.90.226.10">
    <property type="entry name" value="2-enoyl-CoA Hydratase, Chain A, domain 1"/>
    <property type="match status" value="1"/>
</dbReference>
<dbReference type="FunFam" id="3.90.226.10:FF:000089">
    <property type="entry name" value="Membrane-bound serine protease"/>
    <property type="match status" value="1"/>
</dbReference>
<dbReference type="InterPro" id="IPR056738">
    <property type="entry name" value="NfeD1b_N"/>
</dbReference>
<keyword evidence="11" id="KW-0378">Hydrolase</keyword>
<evidence type="ECO:0000256" key="2">
    <source>
        <dbReference type="ARBA" id="ARBA00022692"/>
    </source>
</evidence>
<dbReference type="Pfam" id="PF01957">
    <property type="entry name" value="NfeD"/>
    <property type="match status" value="1"/>
</dbReference>
<evidence type="ECO:0000313" key="12">
    <source>
        <dbReference type="Proteomes" id="UP000316291"/>
    </source>
</evidence>
<feature type="transmembrane region" description="Helical" evidence="6">
    <location>
        <begin position="272"/>
        <end position="294"/>
    </location>
</feature>
<dbReference type="InterPro" id="IPR056739">
    <property type="entry name" value="NfeD_membrane"/>
</dbReference>
<sequence length="477" mass="49733">MQTMKAALVAAITVVALTCCLRPSSAEESGRVALIVSIDGAIGPASASYVKEALAKASERRAEVVLLRMNTPGGLNSSMREIIADVLASPIPIVGYVAPSGAHAASAGTYILYATHIAAMAPGTNIGAATPVQIGGPLPGLPGGAPDKGGKDKKDGDQQSEPKDQAKDQLKDQLKDPMTAKATNDAVAFIRSLAELRGRNVDWAEKAVREAATLSANGALEAHAIDLVARDQAELLRQLDGRVVEVAGGRTQRLATKDAVVEAIDPGRISRFLAVITDPNVAFILLMIGIYGLIFEFMSPGAVAPGVIGAICLLIGLYALNLLPVNYAGFALMLVGLVLLTIEAFNPTVVIGLGGIIAFVLGALMLFRGEAPGYQLSWWVIGITTAVFTGFALVVLGSLRRIRKAPALVGAKAMRGLPAEVLDWNGNEGHVFAHGERWQARGAETFMPGEMAEVAGVTDLTLLIRRAPARTGEGGPS</sequence>
<dbReference type="Pfam" id="PF25145">
    <property type="entry name" value="NfeD1b_N"/>
    <property type="match status" value="1"/>
</dbReference>
<proteinExistence type="predicted"/>
<organism evidence="11 12">
    <name type="scientific">Bradyrhizobium huanghuaihaiense</name>
    <dbReference type="NCBI Taxonomy" id="990078"/>
    <lineage>
        <taxon>Bacteria</taxon>
        <taxon>Pseudomonadati</taxon>
        <taxon>Pseudomonadota</taxon>
        <taxon>Alphaproteobacteria</taxon>
        <taxon>Hyphomicrobiales</taxon>
        <taxon>Nitrobacteraceae</taxon>
        <taxon>Bradyrhizobium</taxon>
    </lineage>
</organism>
<dbReference type="InterPro" id="IPR012340">
    <property type="entry name" value="NA-bd_OB-fold"/>
</dbReference>
<feature type="chain" id="PRO_5021752670" evidence="7">
    <location>
        <begin position="27"/>
        <end position="477"/>
    </location>
</feature>
<dbReference type="InterPro" id="IPR029045">
    <property type="entry name" value="ClpP/crotonase-like_dom_sf"/>
</dbReference>
<feature type="transmembrane region" description="Helical" evidence="6">
    <location>
        <begin position="349"/>
        <end position="367"/>
    </location>
</feature>
<feature type="transmembrane region" description="Helical" evidence="6">
    <location>
        <begin position="379"/>
        <end position="399"/>
    </location>
</feature>
<dbReference type="Gene3D" id="2.40.50.140">
    <property type="entry name" value="Nucleic acid-binding proteins"/>
    <property type="match status" value="1"/>
</dbReference>
<feature type="domain" description="NfeD integral membrane" evidence="9">
    <location>
        <begin position="280"/>
        <end position="394"/>
    </location>
</feature>
<evidence type="ECO:0000259" key="10">
    <source>
        <dbReference type="Pfam" id="PF25145"/>
    </source>
</evidence>
<evidence type="ECO:0000313" key="11">
    <source>
        <dbReference type="EMBL" id="TWI70863.1"/>
    </source>
</evidence>
<evidence type="ECO:0000256" key="5">
    <source>
        <dbReference type="SAM" id="MobiDB-lite"/>
    </source>
</evidence>
<protein>
    <submittedName>
        <fullName evidence="11">Membrane-bound serine protease (ClpP class)</fullName>
    </submittedName>
</protein>
<dbReference type="CDD" id="cd07020">
    <property type="entry name" value="Clp_protease_NfeD_1"/>
    <property type="match status" value="1"/>
</dbReference>
<keyword evidence="3 6" id="KW-1133">Transmembrane helix</keyword>
<dbReference type="PANTHER" id="PTHR33507">
    <property type="entry name" value="INNER MEMBRANE PROTEIN YBBJ"/>
    <property type="match status" value="1"/>
</dbReference>
<feature type="domain" description="NfeD1b N-terminal" evidence="10">
    <location>
        <begin position="35"/>
        <end position="135"/>
    </location>
</feature>
<comment type="subcellular location">
    <subcellularLocation>
        <location evidence="1">Membrane</location>
        <topology evidence="1">Multi-pass membrane protein</topology>
    </subcellularLocation>
</comment>
<dbReference type="GO" id="GO:0006508">
    <property type="term" value="P:proteolysis"/>
    <property type="evidence" value="ECO:0007669"/>
    <property type="project" value="UniProtKB-KW"/>
</dbReference>
<evidence type="ECO:0000256" key="4">
    <source>
        <dbReference type="ARBA" id="ARBA00023136"/>
    </source>
</evidence>
<dbReference type="EMBL" id="VLLA01000007">
    <property type="protein sequence ID" value="TWI70863.1"/>
    <property type="molecule type" value="Genomic_DNA"/>
</dbReference>
<dbReference type="SUPFAM" id="SSF141322">
    <property type="entry name" value="NfeD domain-like"/>
    <property type="match status" value="1"/>
</dbReference>
<evidence type="ECO:0000256" key="6">
    <source>
        <dbReference type="SAM" id="Phobius"/>
    </source>
</evidence>
<evidence type="ECO:0000259" key="8">
    <source>
        <dbReference type="Pfam" id="PF01957"/>
    </source>
</evidence>
<comment type="caution">
    <text evidence="11">The sequence shown here is derived from an EMBL/GenBank/DDBJ whole genome shotgun (WGS) entry which is preliminary data.</text>
</comment>
<gene>
    <name evidence="11" type="ORF">IQ16_03274</name>
</gene>
<evidence type="ECO:0000259" key="9">
    <source>
        <dbReference type="Pfam" id="PF24961"/>
    </source>
</evidence>
<dbReference type="PANTHER" id="PTHR33507:SF4">
    <property type="entry name" value="NODULATION COMPETITIVENESS PROTEIN NFED"/>
    <property type="match status" value="1"/>
</dbReference>
<feature type="compositionally biased region" description="Basic and acidic residues" evidence="5">
    <location>
        <begin position="148"/>
        <end position="175"/>
    </location>
</feature>
<feature type="transmembrane region" description="Helical" evidence="6">
    <location>
        <begin position="325"/>
        <end position="342"/>
    </location>
</feature>
<accession>A0A562RPH6</accession>
<reference evidence="11 12" key="1">
    <citation type="journal article" date="2015" name="Stand. Genomic Sci.">
        <title>Genomic Encyclopedia of Bacterial and Archaeal Type Strains, Phase III: the genomes of soil and plant-associated and newly described type strains.</title>
        <authorList>
            <person name="Whitman W.B."/>
            <person name="Woyke T."/>
            <person name="Klenk H.P."/>
            <person name="Zhou Y."/>
            <person name="Lilburn T.G."/>
            <person name="Beck B.J."/>
            <person name="De Vos P."/>
            <person name="Vandamme P."/>
            <person name="Eisen J.A."/>
            <person name="Garrity G."/>
            <person name="Hugenholtz P."/>
            <person name="Kyrpides N.C."/>
        </authorList>
    </citation>
    <scope>NUCLEOTIDE SEQUENCE [LARGE SCALE GENOMIC DNA]</scope>
    <source>
        <strain evidence="11 12">CGMCC 1.10948</strain>
    </source>
</reference>
<dbReference type="GO" id="GO:0008233">
    <property type="term" value="F:peptidase activity"/>
    <property type="evidence" value="ECO:0007669"/>
    <property type="project" value="UniProtKB-KW"/>
</dbReference>
<dbReference type="InterPro" id="IPR052165">
    <property type="entry name" value="Membrane_assoc_protease"/>
</dbReference>
<evidence type="ECO:0000256" key="7">
    <source>
        <dbReference type="SAM" id="SignalP"/>
    </source>
</evidence>
<name>A0A562RPH6_9BRAD</name>
<keyword evidence="11" id="KW-0645">Protease</keyword>
<dbReference type="GO" id="GO:0016020">
    <property type="term" value="C:membrane"/>
    <property type="evidence" value="ECO:0007669"/>
    <property type="project" value="UniProtKB-SubCell"/>
</dbReference>